<gene>
    <name evidence="7" type="ORF">ALEPTO_LOCUS9931</name>
</gene>
<accession>A0A9N9DQK4</accession>
<keyword evidence="2 6" id="KW-0472">Membrane</keyword>
<sequence>MKSTDTKTNCSTSISTITNRNSNNVILNNTPNTKSTAEKEATNNPPTSQISRSTPTVTTITSKRLKLPPVEVFRRLVALSDGRDKTLKIIQYTAKLYLWAFLSPSSVFFKHRISNPTSFLKPRLSALASNFSTTRKILRLAHFIEPYNELRDYITGAYTYPADKIEKLIYYIGFLNSMIGLLNDFFDDLYCLGKIGVLSKGIEKRAEPIAIRFWFFTILLDVNDCLLKIWLLNTKMRKVKDKCSKEEWNKLEEKKYWLKYNLMKFLADLGFCGYDFFGFTFSDGWQAITGLVAGIL</sequence>
<comment type="caution">
    <text evidence="7">The sequence shown here is derived from an EMBL/GenBank/DDBJ whole genome shotgun (WGS) entry which is preliminary data.</text>
</comment>
<keyword evidence="6" id="KW-0812">Transmembrane</keyword>
<feature type="compositionally biased region" description="Polar residues" evidence="5">
    <location>
        <begin position="25"/>
        <end position="35"/>
    </location>
</feature>
<feature type="region of interest" description="Disordered" evidence="5">
    <location>
        <begin position="21"/>
        <end position="54"/>
    </location>
</feature>
<dbReference type="AlphaFoldDB" id="A0A9N9DQK4"/>
<feature type="transmembrane region" description="Helical" evidence="6">
    <location>
        <begin position="213"/>
        <end position="232"/>
    </location>
</feature>
<keyword evidence="1" id="KW-0962">Peroxisome biogenesis</keyword>
<evidence type="ECO:0000256" key="6">
    <source>
        <dbReference type="SAM" id="Phobius"/>
    </source>
</evidence>
<evidence type="ECO:0000256" key="2">
    <source>
        <dbReference type="ARBA" id="ARBA00023136"/>
    </source>
</evidence>
<dbReference type="InterPro" id="IPR008733">
    <property type="entry name" value="PEX11"/>
</dbReference>
<feature type="non-terminal residue" evidence="7">
    <location>
        <position position="296"/>
    </location>
</feature>
<evidence type="ECO:0000256" key="1">
    <source>
        <dbReference type="ARBA" id="ARBA00022593"/>
    </source>
</evidence>
<keyword evidence="8" id="KW-1185">Reference proteome</keyword>
<evidence type="ECO:0000256" key="4">
    <source>
        <dbReference type="ARBA" id="ARBA00046271"/>
    </source>
</evidence>
<evidence type="ECO:0000256" key="3">
    <source>
        <dbReference type="ARBA" id="ARBA00023140"/>
    </source>
</evidence>
<evidence type="ECO:0000313" key="8">
    <source>
        <dbReference type="Proteomes" id="UP000789508"/>
    </source>
</evidence>
<evidence type="ECO:0000256" key="5">
    <source>
        <dbReference type="SAM" id="MobiDB-lite"/>
    </source>
</evidence>
<feature type="compositionally biased region" description="Polar residues" evidence="5">
    <location>
        <begin position="42"/>
        <end position="54"/>
    </location>
</feature>
<keyword evidence="6" id="KW-1133">Transmembrane helix</keyword>
<dbReference type="PANTHER" id="PTHR12652">
    <property type="entry name" value="PEROXISOMAL BIOGENESIS FACTOR 11"/>
    <property type="match status" value="1"/>
</dbReference>
<dbReference type="GO" id="GO:0005778">
    <property type="term" value="C:peroxisomal membrane"/>
    <property type="evidence" value="ECO:0007669"/>
    <property type="project" value="UniProtKB-SubCell"/>
</dbReference>
<comment type="subcellular location">
    <subcellularLocation>
        <location evidence="4">Peroxisome membrane</location>
    </subcellularLocation>
</comment>
<dbReference type="OrthoDB" id="411017at2759"/>
<dbReference type="PANTHER" id="PTHR12652:SF19">
    <property type="entry name" value="PEROXISOMAL BIOGENESIS FACTOR 11"/>
    <property type="match status" value="1"/>
</dbReference>
<feature type="non-terminal residue" evidence="7">
    <location>
        <position position="1"/>
    </location>
</feature>
<evidence type="ECO:0000313" key="7">
    <source>
        <dbReference type="EMBL" id="CAG8648370.1"/>
    </source>
</evidence>
<dbReference type="Pfam" id="PF05648">
    <property type="entry name" value="PEX11"/>
    <property type="match status" value="1"/>
</dbReference>
<protein>
    <submittedName>
        <fullName evidence="7">7533_t:CDS:1</fullName>
    </submittedName>
</protein>
<proteinExistence type="predicted"/>
<keyword evidence="3" id="KW-0576">Peroxisome</keyword>
<name>A0A9N9DQK4_9GLOM</name>
<dbReference type="EMBL" id="CAJVPS010009214">
    <property type="protein sequence ID" value="CAG8648370.1"/>
    <property type="molecule type" value="Genomic_DNA"/>
</dbReference>
<organism evidence="7 8">
    <name type="scientific">Ambispora leptoticha</name>
    <dbReference type="NCBI Taxonomy" id="144679"/>
    <lineage>
        <taxon>Eukaryota</taxon>
        <taxon>Fungi</taxon>
        <taxon>Fungi incertae sedis</taxon>
        <taxon>Mucoromycota</taxon>
        <taxon>Glomeromycotina</taxon>
        <taxon>Glomeromycetes</taxon>
        <taxon>Archaeosporales</taxon>
        <taxon>Ambisporaceae</taxon>
        <taxon>Ambispora</taxon>
    </lineage>
</organism>
<reference evidence="7" key="1">
    <citation type="submission" date="2021-06" db="EMBL/GenBank/DDBJ databases">
        <authorList>
            <person name="Kallberg Y."/>
            <person name="Tangrot J."/>
            <person name="Rosling A."/>
        </authorList>
    </citation>
    <scope>NUCLEOTIDE SEQUENCE</scope>
    <source>
        <strain evidence="7">FL130A</strain>
    </source>
</reference>
<dbReference type="Proteomes" id="UP000789508">
    <property type="component" value="Unassembled WGS sequence"/>
</dbReference>
<dbReference type="GO" id="GO:0016559">
    <property type="term" value="P:peroxisome fission"/>
    <property type="evidence" value="ECO:0007669"/>
    <property type="project" value="InterPro"/>
</dbReference>